<gene>
    <name evidence="1" type="ORF">THSYN_05075</name>
</gene>
<proteinExistence type="predicted"/>
<dbReference type="Proteomes" id="UP000232638">
    <property type="component" value="Chromosome"/>
</dbReference>
<dbReference type="EMBL" id="CP020370">
    <property type="protein sequence ID" value="AUB80385.1"/>
    <property type="molecule type" value="Genomic_DNA"/>
</dbReference>
<protein>
    <submittedName>
        <fullName evidence="1">Uncharacterized protein</fullName>
    </submittedName>
</protein>
<evidence type="ECO:0000313" key="1">
    <source>
        <dbReference type="EMBL" id="AUB80385.1"/>
    </source>
</evidence>
<evidence type="ECO:0000313" key="2">
    <source>
        <dbReference type="Proteomes" id="UP000232638"/>
    </source>
</evidence>
<name>A0A2K8U4C2_9GAMM</name>
<organism evidence="1 2">
    <name type="scientific">Candidatus Thiodictyon syntrophicum</name>
    <dbReference type="NCBI Taxonomy" id="1166950"/>
    <lineage>
        <taxon>Bacteria</taxon>
        <taxon>Pseudomonadati</taxon>
        <taxon>Pseudomonadota</taxon>
        <taxon>Gammaproteobacteria</taxon>
        <taxon>Chromatiales</taxon>
        <taxon>Chromatiaceae</taxon>
        <taxon>Thiodictyon</taxon>
    </lineage>
</organism>
<dbReference type="AlphaFoldDB" id="A0A2K8U4C2"/>
<dbReference type="RefSeq" id="WP_100918184.1">
    <property type="nucleotide sequence ID" value="NZ_CP020370.1"/>
</dbReference>
<keyword evidence="2" id="KW-1185">Reference proteome</keyword>
<sequence>MRDLIADWLECERGLRLKDPGAEPLDNRLPAVFLGFRISRAGMGPGPKAVRRLRRRLRQADGLDPAHLARSLLAFRGMWGALGG</sequence>
<accession>A0A2K8U4C2</accession>
<reference evidence="1" key="1">
    <citation type="submission" date="2017-03" db="EMBL/GenBank/DDBJ databases">
        <title>Complete genome sequence of Candidatus 'Thiodictyon syntrophicum' sp. nov. strain Cad16T, a photolithoautotroph purple sulfur bacterium isolated from an alpine meromictic lake.</title>
        <authorList>
            <person name="Luedin S.M."/>
            <person name="Pothier J.F."/>
            <person name="Danza F."/>
            <person name="Storelli N."/>
            <person name="Wittwer M."/>
            <person name="Tonolla M."/>
        </authorList>
    </citation>
    <scope>NUCLEOTIDE SEQUENCE [LARGE SCALE GENOMIC DNA]</scope>
    <source>
        <strain evidence="1">Cad16T</strain>
    </source>
</reference>
<dbReference type="KEGG" id="tsy:THSYN_05075"/>